<evidence type="ECO:0000313" key="1">
    <source>
        <dbReference type="EMBL" id="KAK7498251.1"/>
    </source>
</evidence>
<reference evidence="1 2" key="1">
    <citation type="journal article" date="2023" name="Sci. Data">
        <title>Genome assembly of the Korean intertidal mud-creeper Batillaria attramentaria.</title>
        <authorList>
            <person name="Patra A.K."/>
            <person name="Ho P.T."/>
            <person name="Jun S."/>
            <person name="Lee S.J."/>
            <person name="Kim Y."/>
            <person name="Won Y.J."/>
        </authorList>
    </citation>
    <scope>NUCLEOTIDE SEQUENCE [LARGE SCALE GENOMIC DNA]</scope>
    <source>
        <strain evidence="1">Wonlab-2016</strain>
    </source>
</reference>
<proteinExistence type="predicted"/>
<comment type="caution">
    <text evidence="1">The sequence shown here is derived from an EMBL/GenBank/DDBJ whole genome shotgun (WGS) entry which is preliminary data.</text>
</comment>
<name>A0ABD0LFH3_9CAEN</name>
<organism evidence="1 2">
    <name type="scientific">Batillaria attramentaria</name>
    <dbReference type="NCBI Taxonomy" id="370345"/>
    <lineage>
        <taxon>Eukaryota</taxon>
        <taxon>Metazoa</taxon>
        <taxon>Spiralia</taxon>
        <taxon>Lophotrochozoa</taxon>
        <taxon>Mollusca</taxon>
        <taxon>Gastropoda</taxon>
        <taxon>Caenogastropoda</taxon>
        <taxon>Sorbeoconcha</taxon>
        <taxon>Cerithioidea</taxon>
        <taxon>Batillariidae</taxon>
        <taxon>Batillaria</taxon>
    </lineage>
</organism>
<gene>
    <name evidence="1" type="ORF">BaRGS_00010511</name>
</gene>
<keyword evidence="2" id="KW-1185">Reference proteome</keyword>
<evidence type="ECO:0000313" key="2">
    <source>
        <dbReference type="Proteomes" id="UP001519460"/>
    </source>
</evidence>
<dbReference type="Proteomes" id="UP001519460">
    <property type="component" value="Unassembled WGS sequence"/>
</dbReference>
<protein>
    <submittedName>
        <fullName evidence="1">Uncharacterized protein</fullName>
    </submittedName>
</protein>
<dbReference type="AlphaFoldDB" id="A0ABD0LFH3"/>
<dbReference type="EMBL" id="JACVVK020000052">
    <property type="protein sequence ID" value="KAK7498251.1"/>
    <property type="molecule type" value="Genomic_DNA"/>
</dbReference>
<accession>A0ABD0LFH3</accession>
<sequence>MFQYSFGHQSYVHPYYDDSYAIMISQRTPRQLLLGKTMYSDQRDRLIVSIRQTIFEATAEMANKRRATLLPDARFIVQVCGGPPVWRPRSGYTRVMWRRADTATTGTLSKQPGRLLLFFPLPYLSHFTLPTLTDPAVRCSLHP</sequence>